<dbReference type="InterPro" id="IPR020846">
    <property type="entry name" value="MFS_dom"/>
</dbReference>
<dbReference type="RefSeq" id="WP_071071695.1">
    <property type="nucleotide sequence ID" value="NZ_CP017755.1"/>
</dbReference>
<dbReference type="Proteomes" id="UP000177515">
    <property type="component" value="Chromosome 2"/>
</dbReference>
<dbReference type="SUPFAM" id="SSF103473">
    <property type="entry name" value="MFS general substrate transporter"/>
    <property type="match status" value="1"/>
</dbReference>
<dbReference type="PANTHER" id="PTHR11360">
    <property type="entry name" value="MONOCARBOXYLATE TRANSPORTER"/>
    <property type="match status" value="1"/>
</dbReference>
<feature type="transmembrane region" description="Helical" evidence="4">
    <location>
        <begin position="294"/>
        <end position="312"/>
    </location>
</feature>
<feature type="transmembrane region" description="Helical" evidence="4">
    <location>
        <begin position="102"/>
        <end position="120"/>
    </location>
</feature>
<dbReference type="EMBL" id="CP017755">
    <property type="protein sequence ID" value="AOZ09054.1"/>
    <property type="molecule type" value="Genomic_DNA"/>
</dbReference>
<dbReference type="PROSITE" id="PS50850">
    <property type="entry name" value="MFS"/>
    <property type="match status" value="1"/>
</dbReference>
<proteinExistence type="predicted"/>
<feature type="transmembrane region" description="Helical" evidence="4">
    <location>
        <begin position="46"/>
        <end position="65"/>
    </location>
</feature>
<protein>
    <submittedName>
        <fullName evidence="6">MFS transporter</fullName>
    </submittedName>
</protein>
<keyword evidence="3 4" id="KW-0472">Membrane</keyword>
<feature type="transmembrane region" description="Helical" evidence="4">
    <location>
        <begin position="318"/>
        <end position="339"/>
    </location>
</feature>
<dbReference type="InterPro" id="IPR050327">
    <property type="entry name" value="Proton-linked_MCT"/>
</dbReference>
<feature type="transmembrane region" description="Helical" evidence="4">
    <location>
        <begin position="262"/>
        <end position="282"/>
    </location>
</feature>
<evidence type="ECO:0000256" key="2">
    <source>
        <dbReference type="ARBA" id="ARBA00022989"/>
    </source>
</evidence>
<dbReference type="InterPro" id="IPR011701">
    <property type="entry name" value="MFS"/>
</dbReference>
<feature type="transmembrane region" description="Helical" evidence="4">
    <location>
        <begin position="169"/>
        <end position="187"/>
    </location>
</feature>
<evidence type="ECO:0000259" key="5">
    <source>
        <dbReference type="PROSITE" id="PS50850"/>
    </source>
</evidence>
<feature type="domain" description="Major facilitator superfamily (MFS) profile" evidence="5">
    <location>
        <begin position="9"/>
        <end position="407"/>
    </location>
</feature>
<evidence type="ECO:0000256" key="1">
    <source>
        <dbReference type="ARBA" id="ARBA00022692"/>
    </source>
</evidence>
<evidence type="ECO:0000256" key="4">
    <source>
        <dbReference type="SAM" id="Phobius"/>
    </source>
</evidence>
<feature type="transmembrane region" description="Helical" evidence="4">
    <location>
        <begin position="229"/>
        <end position="250"/>
    </location>
</feature>
<evidence type="ECO:0000313" key="6">
    <source>
        <dbReference type="EMBL" id="AOZ09054.1"/>
    </source>
</evidence>
<keyword evidence="7" id="KW-1185">Reference proteome</keyword>
<evidence type="ECO:0000313" key="7">
    <source>
        <dbReference type="Proteomes" id="UP000177515"/>
    </source>
</evidence>
<reference evidence="6 7" key="1">
    <citation type="submission" date="2016-10" db="EMBL/GenBank/DDBJ databases">
        <title>Complete genome sequences of three Cupriavidus strains isolated from various Malaysian environments.</title>
        <authorList>
            <person name="Abdullah A.A.-A."/>
            <person name="Shafie N.A.H."/>
            <person name="Lau N.S."/>
        </authorList>
    </citation>
    <scope>NUCLEOTIDE SEQUENCE [LARGE SCALE GENOMIC DNA]</scope>
    <source>
        <strain evidence="6 7">USMAA1020</strain>
    </source>
</reference>
<keyword evidence="1 4" id="KW-0812">Transmembrane</keyword>
<feature type="transmembrane region" description="Helical" evidence="4">
    <location>
        <begin position="351"/>
        <end position="375"/>
    </location>
</feature>
<feature type="transmembrane region" description="Helical" evidence="4">
    <location>
        <begin position="12"/>
        <end position="34"/>
    </location>
</feature>
<feature type="transmembrane region" description="Helical" evidence="4">
    <location>
        <begin position="381"/>
        <end position="403"/>
    </location>
</feature>
<dbReference type="PANTHER" id="PTHR11360:SF284">
    <property type="entry name" value="EG:103B4.3 PROTEIN-RELATED"/>
    <property type="match status" value="1"/>
</dbReference>
<dbReference type="InterPro" id="IPR036259">
    <property type="entry name" value="MFS_trans_sf"/>
</dbReference>
<dbReference type="Gene3D" id="1.20.1250.20">
    <property type="entry name" value="MFS general substrate transporter like domains"/>
    <property type="match status" value="2"/>
</dbReference>
<sequence length="407" mass="42101">MENTQQFRGWYMVGAVHLLLALIFGAAYSFGAFFTVLQTNFDAGRFSTASIFSLTALIYYVIGVFSGAWSDRIPVRTVTSAGILLLSLGFLASSLLSSSLTLFLAAFCILVGLGVGLVYVPAVSTIQRWFIVHRSSASGLALAGTGLGTLMGPMAAGALMQHLSWQSTMQVYAGAIALLGLAAAASLRGRPEELGQHPDGIRPDAAVSRKAAPAGTGVTLRQAARQARFWWLFSAIFFGSIGLFLALVHINPYAQQQGLDVTQANLLIGLIGVGNIGGRLVLGRIGDRMGPQRFLVLVTLSLAVLCGLWSSAQGFLALAAFALLFGAANGGCIALYPAVASTWFGTGNLGAILGALYIAVGIAAVAGGSVAGLLFDLYRSYTSSIVLAGASALLSAAGVVLAARSTP</sequence>
<keyword evidence="2 4" id="KW-1133">Transmembrane helix</keyword>
<gene>
    <name evidence="6" type="ORF">BKK80_24730</name>
</gene>
<feature type="transmembrane region" description="Helical" evidence="4">
    <location>
        <begin position="77"/>
        <end position="96"/>
    </location>
</feature>
<dbReference type="Pfam" id="PF07690">
    <property type="entry name" value="MFS_1"/>
    <property type="match status" value="1"/>
</dbReference>
<evidence type="ECO:0000256" key="3">
    <source>
        <dbReference type="ARBA" id="ARBA00023136"/>
    </source>
</evidence>
<accession>A0ABN4TRG4</accession>
<feature type="transmembrane region" description="Helical" evidence="4">
    <location>
        <begin position="140"/>
        <end position="163"/>
    </location>
</feature>
<organism evidence="6 7">
    <name type="scientific">Cupriavidus malaysiensis</name>
    <dbReference type="NCBI Taxonomy" id="367825"/>
    <lineage>
        <taxon>Bacteria</taxon>
        <taxon>Pseudomonadati</taxon>
        <taxon>Pseudomonadota</taxon>
        <taxon>Betaproteobacteria</taxon>
        <taxon>Burkholderiales</taxon>
        <taxon>Burkholderiaceae</taxon>
        <taxon>Cupriavidus</taxon>
    </lineage>
</organism>
<name>A0ABN4TRG4_9BURK</name>